<dbReference type="GO" id="GO:0009036">
    <property type="term" value="F:type II site-specific deoxyribonuclease activity"/>
    <property type="evidence" value="ECO:0007669"/>
    <property type="project" value="InterPro"/>
</dbReference>
<dbReference type="EMBL" id="DYXD01000046">
    <property type="protein sequence ID" value="HJF07022.1"/>
    <property type="molecule type" value="Genomic_DNA"/>
</dbReference>
<gene>
    <name evidence="1" type="ORF">K8U81_02355</name>
</gene>
<comment type="caution">
    <text evidence="1">The sequence shown here is derived from an EMBL/GenBank/DDBJ whole genome shotgun (WGS) entry which is preliminary data.</text>
</comment>
<proteinExistence type="predicted"/>
<dbReference type="GO" id="GO:0003677">
    <property type="term" value="F:DNA binding"/>
    <property type="evidence" value="ECO:0007669"/>
    <property type="project" value="InterPro"/>
</dbReference>
<name>A0A921FBW2_9BACT</name>
<keyword evidence="1" id="KW-0255">Endonuclease</keyword>
<dbReference type="EC" id="3.1.21.-" evidence="1"/>
<dbReference type="Proteomes" id="UP000718012">
    <property type="component" value="Unassembled WGS sequence"/>
</dbReference>
<dbReference type="AlphaFoldDB" id="A0A921FBW2"/>
<keyword evidence="1" id="KW-0378">Hydrolase</keyword>
<reference evidence="1" key="1">
    <citation type="journal article" date="2021" name="PeerJ">
        <title>Extensive microbial diversity within the chicken gut microbiome revealed by metagenomics and culture.</title>
        <authorList>
            <person name="Gilroy R."/>
            <person name="Ravi A."/>
            <person name="Getino M."/>
            <person name="Pursley I."/>
            <person name="Horton D.L."/>
            <person name="Alikhan N.F."/>
            <person name="Baker D."/>
            <person name="Gharbi K."/>
            <person name="Hall N."/>
            <person name="Watson M."/>
            <person name="Adriaenssens E.M."/>
            <person name="Foster-Nyarko E."/>
            <person name="Jarju S."/>
            <person name="Secka A."/>
            <person name="Antonio M."/>
            <person name="Oren A."/>
            <person name="Chaudhuri R.R."/>
            <person name="La Ragione R."/>
            <person name="Hildebrand F."/>
            <person name="Pallen M.J."/>
        </authorList>
    </citation>
    <scope>NUCLEOTIDE SEQUENCE</scope>
    <source>
        <strain evidence="1">CHK165-8395</strain>
    </source>
</reference>
<reference evidence="1" key="2">
    <citation type="submission" date="2021-09" db="EMBL/GenBank/DDBJ databases">
        <authorList>
            <person name="Gilroy R."/>
        </authorList>
    </citation>
    <scope>NUCLEOTIDE SEQUENCE</scope>
    <source>
        <strain evidence="1">CHK165-8395</strain>
    </source>
</reference>
<dbReference type="Pfam" id="PF09521">
    <property type="entry name" value="RE_NgoPII"/>
    <property type="match status" value="1"/>
</dbReference>
<organism evidence="1 2">
    <name type="scientific">Phocaeicola coprocola</name>
    <dbReference type="NCBI Taxonomy" id="310298"/>
    <lineage>
        <taxon>Bacteria</taxon>
        <taxon>Pseudomonadati</taxon>
        <taxon>Bacteroidota</taxon>
        <taxon>Bacteroidia</taxon>
        <taxon>Bacteroidales</taxon>
        <taxon>Bacteroidaceae</taxon>
        <taxon>Phocaeicola</taxon>
    </lineage>
</organism>
<dbReference type="InterPro" id="IPR019046">
    <property type="entry name" value="Restrct_endonuc_II_NgoPII"/>
</dbReference>
<sequence length="283" mass="32186">MGGNILTAIQAIVEKSSLEVVENLQGDIQNRANQMGAAFEDFVKNAFAGCLGQDIRSIKKAYSRTFSYLGNSTNPPDAMLINSDAIEIKKIKTLGTSQLQLNSSYPKNKLRSGNPKICNACRTCEEWEEKDMLYVVGQVDGQELHNIFFVYGDLYCDSHDIYENVENVIKSGLESLDEVELAETNELGRINKVDHLGISDLRVRGMWLIKTPFQHFEYLTDEIVNYKFKLVALVPEDKYNDFENIDEFEEFCKEKGVSISNEEIEDPQNPANLINSKLITYYY</sequence>
<evidence type="ECO:0000313" key="2">
    <source>
        <dbReference type="Proteomes" id="UP000718012"/>
    </source>
</evidence>
<dbReference type="GO" id="GO:0009307">
    <property type="term" value="P:DNA restriction-modification system"/>
    <property type="evidence" value="ECO:0007669"/>
    <property type="project" value="InterPro"/>
</dbReference>
<evidence type="ECO:0000313" key="1">
    <source>
        <dbReference type="EMBL" id="HJF07022.1"/>
    </source>
</evidence>
<accession>A0A921FBW2</accession>
<protein>
    <submittedName>
        <fullName evidence="1">NgoPII family restriction endonuclease</fullName>
        <ecNumber evidence="1">3.1.21.-</ecNumber>
    </submittedName>
</protein>
<keyword evidence="1" id="KW-0540">Nuclease</keyword>